<comment type="caution">
    <text evidence="7">The sequence shown here is derived from an EMBL/GenBank/DDBJ whole genome shotgun (WGS) entry which is preliminary data.</text>
</comment>
<keyword evidence="8" id="KW-1185">Reference proteome</keyword>
<name>A0ABT5U808_9GAMM</name>
<feature type="active site" description="Charge relay system" evidence="5">
    <location>
        <position position="384"/>
    </location>
</feature>
<feature type="active site" description="Charge relay system" evidence="5">
    <location>
        <position position="173"/>
    </location>
</feature>
<dbReference type="InterPro" id="IPR015500">
    <property type="entry name" value="Peptidase_S8_subtilisin-rel"/>
</dbReference>
<evidence type="ECO:0000256" key="5">
    <source>
        <dbReference type="PROSITE-ProRule" id="PRU01240"/>
    </source>
</evidence>
<dbReference type="Gene3D" id="3.40.50.200">
    <property type="entry name" value="Peptidase S8/S53 domain"/>
    <property type="match status" value="1"/>
</dbReference>
<feature type="domain" description="Peptidase S8/S53" evidence="6">
    <location>
        <begin position="164"/>
        <end position="416"/>
    </location>
</feature>
<keyword evidence="2 5" id="KW-0645">Protease</keyword>
<accession>A0ABT5U808</accession>
<gene>
    <name evidence="7" type="ORF">ORQ98_11090</name>
</gene>
<evidence type="ECO:0000313" key="7">
    <source>
        <dbReference type="EMBL" id="MDE1462516.1"/>
    </source>
</evidence>
<reference evidence="7 8" key="1">
    <citation type="submission" date="2022-11" db="EMBL/GenBank/DDBJ databases">
        <title>Spartinivicinus poritis sp. nov., isolated from scleractinian coral Porites lutea.</title>
        <authorList>
            <person name="Zhang G."/>
            <person name="Cai L."/>
            <person name="Wei Q."/>
        </authorList>
    </citation>
    <scope>NUCLEOTIDE SEQUENCE [LARGE SCALE GENOMIC DNA]</scope>
    <source>
        <strain evidence="7 8">A2-2</strain>
    </source>
</reference>
<protein>
    <submittedName>
        <fullName evidence="7">S8 family serine peptidase</fullName>
    </submittedName>
</protein>
<dbReference type="PANTHER" id="PTHR43806">
    <property type="entry name" value="PEPTIDASE S8"/>
    <property type="match status" value="1"/>
</dbReference>
<evidence type="ECO:0000256" key="2">
    <source>
        <dbReference type="ARBA" id="ARBA00022670"/>
    </source>
</evidence>
<dbReference type="EMBL" id="JAPMOU010000011">
    <property type="protein sequence ID" value="MDE1462516.1"/>
    <property type="molecule type" value="Genomic_DNA"/>
</dbReference>
<evidence type="ECO:0000256" key="3">
    <source>
        <dbReference type="ARBA" id="ARBA00022801"/>
    </source>
</evidence>
<evidence type="ECO:0000313" key="8">
    <source>
        <dbReference type="Proteomes" id="UP001528823"/>
    </source>
</evidence>
<dbReference type="PROSITE" id="PS51892">
    <property type="entry name" value="SUBTILASE"/>
    <property type="match status" value="1"/>
</dbReference>
<dbReference type="SUPFAM" id="SSF52743">
    <property type="entry name" value="Subtilisin-like"/>
    <property type="match status" value="1"/>
</dbReference>
<comment type="similarity">
    <text evidence="1 5">Belongs to the peptidase S8 family.</text>
</comment>
<evidence type="ECO:0000256" key="4">
    <source>
        <dbReference type="ARBA" id="ARBA00022825"/>
    </source>
</evidence>
<dbReference type="PROSITE" id="PS00136">
    <property type="entry name" value="SUBTILASE_ASP"/>
    <property type="match status" value="1"/>
</dbReference>
<dbReference type="PANTHER" id="PTHR43806:SF11">
    <property type="entry name" value="CEREVISIN-RELATED"/>
    <property type="match status" value="1"/>
</dbReference>
<dbReference type="InterPro" id="IPR000209">
    <property type="entry name" value="Peptidase_S8/S53_dom"/>
</dbReference>
<feature type="active site" description="Charge relay system" evidence="5">
    <location>
        <position position="207"/>
    </location>
</feature>
<dbReference type="PRINTS" id="PR00723">
    <property type="entry name" value="SUBTILISIN"/>
</dbReference>
<dbReference type="InterPro" id="IPR023827">
    <property type="entry name" value="Peptidase_S8_Asp-AS"/>
</dbReference>
<dbReference type="InterPro" id="IPR036852">
    <property type="entry name" value="Peptidase_S8/S53_dom_sf"/>
</dbReference>
<dbReference type="RefSeq" id="WP_274688871.1">
    <property type="nucleotide sequence ID" value="NZ_JAPMOU010000011.1"/>
</dbReference>
<evidence type="ECO:0000256" key="1">
    <source>
        <dbReference type="ARBA" id="ARBA00011073"/>
    </source>
</evidence>
<evidence type="ECO:0000259" key="6">
    <source>
        <dbReference type="Pfam" id="PF00082"/>
    </source>
</evidence>
<dbReference type="Proteomes" id="UP001528823">
    <property type="component" value="Unassembled WGS sequence"/>
</dbReference>
<dbReference type="InterPro" id="IPR050131">
    <property type="entry name" value="Peptidase_S8_subtilisin-like"/>
</dbReference>
<keyword evidence="4 5" id="KW-0720">Serine protease</keyword>
<proteinExistence type="inferred from homology"/>
<sequence>MNSENSFDSVVLTVTPKSKSGLSIYRDIEQLCIDTLSEFTSPNGAVDSIIQELQSLDVCIEAFSEVGLTISLEVQLAKKLFGCDFIKRRNRFISEFYRSEIIADGNIDFSTLKCAEYIECISIPKGSFELSLERPVLDYHIYAVPEQVAQVAGATGLNAAGFNGDGVKVAIIDTGLWEHPHFSHHNYKTSVFSAVSLLDAARDERGHGTAMSSVTLSIAPSIDLTMIKMCDGKLSYPVAALQKAVEMRPHIINCSWGTIGYEPAVHLEIVNALAKGIQVIFSSGNGSTDKKEAMFQSIAPPDCLTIGGVYIDENEIEVSGVSSSYQSDVYEGRNVPDMCGICGHLPSARLILFPTEPGSEHDLRNGQTDGTGGDDGWLVSSGTSAAAAWVTGHLALILQQNPSMSLSQQRASLQKACIKVSRGVSNSGDAATGEANCPATGSGVVHGSKVVLNPMSE</sequence>
<organism evidence="7 8">
    <name type="scientific">Spartinivicinus poritis</name>
    <dbReference type="NCBI Taxonomy" id="2994640"/>
    <lineage>
        <taxon>Bacteria</taxon>
        <taxon>Pseudomonadati</taxon>
        <taxon>Pseudomonadota</taxon>
        <taxon>Gammaproteobacteria</taxon>
        <taxon>Oceanospirillales</taxon>
        <taxon>Zooshikellaceae</taxon>
        <taxon>Spartinivicinus</taxon>
    </lineage>
</organism>
<keyword evidence="3 5" id="KW-0378">Hydrolase</keyword>
<dbReference type="Pfam" id="PF00082">
    <property type="entry name" value="Peptidase_S8"/>
    <property type="match status" value="1"/>
</dbReference>